<dbReference type="Pfam" id="PF00134">
    <property type="entry name" value="Cyclin_N"/>
    <property type="match status" value="1"/>
</dbReference>
<evidence type="ECO:0000259" key="1">
    <source>
        <dbReference type="Pfam" id="PF00134"/>
    </source>
</evidence>
<dbReference type="InterPro" id="IPR043198">
    <property type="entry name" value="Cyclin/Ssn8"/>
</dbReference>
<dbReference type="InterPro" id="IPR006671">
    <property type="entry name" value="Cyclin_N"/>
</dbReference>
<feature type="non-terminal residue" evidence="2">
    <location>
        <position position="276"/>
    </location>
</feature>
<dbReference type="EMBL" id="ML004472">
    <property type="protein sequence ID" value="RKP29872.1"/>
    <property type="molecule type" value="Genomic_DNA"/>
</dbReference>
<accession>A0A4P9ZBZ2</accession>
<dbReference type="Proteomes" id="UP000268321">
    <property type="component" value="Unassembled WGS sequence"/>
</dbReference>
<reference evidence="3" key="1">
    <citation type="journal article" date="2018" name="Nat. Microbiol.">
        <title>Leveraging single-cell genomics to expand the fungal tree of life.</title>
        <authorList>
            <person name="Ahrendt S.R."/>
            <person name="Quandt C.A."/>
            <person name="Ciobanu D."/>
            <person name="Clum A."/>
            <person name="Salamov A."/>
            <person name="Andreopoulos B."/>
            <person name="Cheng J.F."/>
            <person name="Woyke T."/>
            <person name="Pelin A."/>
            <person name="Henrissat B."/>
            <person name="Reynolds N.K."/>
            <person name="Benny G.L."/>
            <person name="Smith M.E."/>
            <person name="James T.Y."/>
            <person name="Grigoriev I.V."/>
        </authorList>
    </citation>
    <scope>NUCLEOTIDE SEQUENCE [LARGE SCALE GENOMIC DNA]</scope>
    <source>
        <strain evidence="3">Baker2002</strain>
    </source>
</reference>
<sequence length="276" mass="32290">NLWLFSEDSFLSKSPSRKQVTLPQELQLCELIYAFLIKLGIELKLDGRTILAATVYLNRFYMRMPITTSKYYFTCAAVAISCKLHDCYREPDKIALKACEIRNPHKTVDQHSAFFWQWRDQLLYREEIMLKMLNFELDVDLPYDFVEPLQADKDDALQNAFYARLPDIFKHTMAKVELISAWPVLVAFDMKAIFATMLVLAVKDAQDKFLPEQVVHLPPRYIEDRLDTAIIDCYHCYKYLLKLKSVCEDARYPSHKNIVAKIPQIHKERFLAIAHG</sequence>
<protein>
    <submittedName>
        <fullName evidence="2">Cyclin-like protein</fullName>
    </submittedName>
</protein>
<feature type="domain" description="Cyclin N-terminal" evidence="1">
    <location>
        <begin position="30"/>
        <end position="137"/>
    </location>
</feature>
<dbReference type="InterPro" id="IPR036915">
    <property type="entry name" value="Cyclin-like_sf"/>
</dbReference>
<gene>
    <name evidence="2" type="ORF">METBISCDRAFT_5774</name>
</gene>
<keyword evidence="3" id="KW-1185">Reference proteome</keyword>
<dbReference type="Gene3D" id="1.10.472.10">
    <property type="entry name" value="Cyclin-like"/>
    <property type="match status" value="1"/>
</dbReference>
<dbReference type="PANTHER" id="PTHR10026">
    <property type="entry name" value="CYCLIN"/>
    <property type="match status" value="1"/>
</dbReference>
<feature type="non-terminal residue" evidence="2">
    <location>
        <position position="1"/>
    </location>
</feature>
<organism evidence="2 3">
    <name type="scientific">Metschnikowia bicuspidata</name>
    <dbReference type="NCBI Taxonomy" id="27322"/>
    <lineage>
        <taxon>Eukaryota</taxon>
        <taxon>Fungi</taxon>
        <taxon>Dikarya</taxon>
        <taxon>Ascomycota</taxon>
        <taxon>Saccharomycotina</taxon>
        <taxon>Pichiomycetes</taxon>
        <taxon>Metschnikowiaceae</taxon>
        <taxon>Metschnikowia</taxon>
    </lineage>
</organism>
<dbReference type="AlphaFoldDB" id="A0A4P9ZBZ2"/>
<dbReference type="OrthoDB" id="25002at2759"/>
<evidence type="ECO:0000313" key="3">
    <source>
        <dbReference type="Proteomes" id="UP000268321"/>
    </source>
</evidence>
<proteinExistence type="predicted"/>
<name>A0A4P9ZBZ2_9ASCO</name>
<dbReference type="SUPFAM" id="SSF47954">
    <property type="entry name" value="Cyclin-like"/>
    <property type="match status" value="1"/>
</dbReference>
<evidence type="ECO:0000313" key="2">
    <source>
        <dbReference type="EMBL" id="RKP29872.1"/>
    </source>
</evidence>
<dbReference type="GO" id="GO:0016538">
    <property type="term" value="F:cyclin-dependent protein serine/threonine kinase regulator activity"/>
    <property type="evidence" value="ECO:0007669"/>
    <property type="project" value="InterPro"/>
</dbReference>
<dbReference type="GO" id="GO:0006357">
    <property type="term" value="P:regulation of transcription by RNA polymerase II"/>
    <property type="evidence" value="ECO:0007669"/>
    <property type="project" value="InterPro"/>
</dbReference>